<feature type="signal peptide" evidence="1">
    <location>
        <begin position="1"/>
        <end position="25"/>
    </location>
</feature>
<dbReference type="Proteomes" id="UP001164819">
    <property type="component" value="Chromosome"/>
</dbReference>
<dbReference type="AlphaFoldDB" id="A0A9E9LCH2"/>
<evidence type="ECO:0000313" key="2">
    <source>
        <dbReference type="EMBL" id="WAV90656.1"/>
    </source>
</evidence>
<gene>
    <name evidence="2" type="ORF">NB646_07270</name>
</gene>
<sequence>MAKNIFSGTLAGMAVLLSTLGPAIAGDTATAAKNGSELSPRQQQAIRNAFSRLDEGERQMAMEWSDAKKVSETMCRPAALRYFRKQYRETDRVFLGTVKSDSLKLQGNRQLTGTGQFREGYNWHYFTFECQLNPATGYAVSFKADITKTESYRRQSL</sequence>
<evidence type="ECO:0008006" key="3">
    <source>
        <dbReference type="Google" id="ProtNLM"/>
    </source>
</evidence>
<organism evidence="2">
    <name type="scientific">Oxalobacter aliiformigenes</name>
    <dbReference type="NCBI Taxonomy" id="2946593"/>
    <lineage>
        <taxon>Bacteria</taxon>
        <taxon>Pseudomonadati</taxon>
        <taxon>Pseudomonadota</taxon>
        <taxon>Betaproteobacteria</taxon>
        <taxon>Burkholderiales</taxon>
        <taxon>Oxalobacteraceae</taxon>
        <taxon>Oxalobacter</taxon>
    </lineage>
</organism>
<accession>A0A9E9LCH2</accession>
<proteinExistence type="predicted"/>
<evidence type="ECO:0000256" key="1">
    <source>
        <dbReference type="SAM" id="SignalP"/>
    </source>
</evidence>
<dbReference type="EMBL" id="CP098251">
    <property type="protein sequence ID" value="WAV90656.1"/>
    <property type="molecule type" value="Genomic_DNA"/>
</dbReference>
<keyword evidence="1" id="KW-0732">Signal</keyword>
<protein>
    <recommendedName>
        <fullName evidence="3">DUF930 domain-containing protein</fullName>
    </recommendedName>
</protein>
<feature type="chain" id="PRO_5039250718" description="DUF930 domain-containing protein" evidence="1">
    <location>
        <begin position="26"/>
        <end position="157"/>
    </location>
</feature>
<reference evidence="2" key="1">
    <citation type="journal article" date="2022" name="Front. Microbiol.">
        <title>New perspectives on an old grouping: The genomic and phenotypic variability of Oxalobacter formigenes and the implications for calcium oxalate stone prevention.</title>
        <authorList>
            <person name="Chmiel J.A."/>
            <person name="Carr C."/>
            <person name="Stuivenberg G.A."/>
            <person name="Venema R."/>
            <person name="Chanyi R.M."/>
            <person name="Al K.F."/>
            <person name="Giguere D."/>
            <person name="Say H."/>
            <person name="Akouris P.P."/>
            <person name="Dominguez Romero S.A."/>
            <person name="Kwong A."/>
            <person name="Tai V."/>
            <person name="Koval S.F."/>
            <person name="Razvi H."/>
            <person name="Bjazevic J."/>
            <person name="Burton J.P."/>
        </authorList>
    </citation>
    <scope>NUCLEOTIDE SEQUENCE</scope>
    <source>
        <strain evidence="2">OxK</strain>
    </source>
</reference>
<dbReference type="RefSeq" id="WP_269315654.1">
    <property type="nucleotide sequence ID" value="NZ_CP098251.1"/>
</dbReference>
<name>A0A9E9LCH2_9BURK</name>